<dbReference type="Proteomes" id="UP000230392">
    <property type="component" value="Unassembled WGS sequence"/>
</dbReference>
<evidence type="ECO:0000256" key="3">
    <source>
        <dbReference type="ARBA" id="ARBA00023136"/>
    </source>
</evidence>
<proteinExistence type="predicted"/>
<sequence>ISLLGPSQSGKTLFLRILAGFEKPDEGEVLLEGKPVAEVTARGPRTVSIFQDYPPYQREKTGKKLPYFIMFQRWRRQVMEERIDVISNLMEIDKNVLLGVRPHTRSRGEEQRLDLARCLLAVKKVILLDNPLINIDVIWKRKILDGLKVTLENLSLTTIYATHNKEEAYSFAKKVFVLEKGKIISGFTR</sequence>
<protein>
    <recommendedName>
        <fullName evidence="4">ABC transporter domain-containing protein</fullName>
    </recommendedName>
</protein>
<dbReference type="Gene3D" id="3.40.50.300">
    <property type="entry name" value="P-loop containing nucleotide triphosphate hydrolases"/>
    <property type="match status" value="1"/>
</dbReference>
<reference evidence="5 6" key="1">
    <citation type="submission" date="2017-09" db="EMBL/GenBank/DDBJ databases">
        <title>Depth-based differentiation of microbial function through sediment-hosted aquifers and enrichment of novel symbionts in the deep terrestrial subsurface.</title>
        <authorList>
            <person name="Probst A.J."/>
            <person name="Ladd B."/>
            <person name="Jarett J.K."/>
            <person name="Geller-Mcgrath D.E."/>
            <person name="Sieber C.M."/>
            <person name="Emerson J.B."/>
            <person name="Anantharaman K."/>
            <person name="Thomas B.C."/>
            <person name="Malmstrom R."/>
            <person name="Stieglmeier M."/>
            <person name="Klingl A."/>
            <person name="Woyke T."/>
            <person name="Ryan C.M."/>
            <person name="Banfield J.F."/>
        </authorList>
    </citation>
    <scope>NUCLEOTIDE SEQUENCE [LARGE SCALE GENOMIC DNA]</scope>
    <source>
        <strain evidence="5">CG23_combo_of_CG06-09_8_20_14_all_48_7</strain>
    </source>
</reference>
<comment type="caution">
    <text evidence="5">The sequence shown here is derived from an EMBL/GenBank/DDBJ whole genome shotgun (WGS) entry which is preliminary data.</text>
</comment>
<evidence type="ECO:0000313" key="5">
    <source>
        <dbReference type="EMBL" id="PIP16642.1"/>
    </source>
</evidence>
<evidence type="ECO:0000256" key="1">
    <source>
        <dbReference type="ARBA" id="ARBA00022475"/>
    </source>
</evidence>
<dbReference type="SUPFAM" id="SSF52540">
    <property type="entry name" value="P-loop containing nucleoside triphosphate hydrolases"/>
    <property type="match status" value="1"/>
</dbReference>
<gene>
    <name evidence="5" type="ORF">COX46_01000</name>
</gene>
<feature type="domain" description="ABC transporter" evidence="4">
    <location>
        <begin position="1"/>
        <end position="188"/>
    </location>
</feature>
<dbReference type="PANTHER" id="PTHR43875:SF15">
    <property type="entry name" value="TREHALOSE IMPORT ATP-BINDING PROTEIN SUGC"/>
    <property type="match status" value="1"/>
</dbReference>
<dbReference type="GO" id="GO:0016887">
    <property type="term" value="F:ATP hydrolysis activity"/>
    <property type="evidence" value="ECO:0007669"/>
    <property type="project" value="InterPro"/>
</dbReference>
<evidence type="ECO:0000313" key="6">
    <source>
        <dbReference type="Proteomes" id="UP000230392"/>
    </source>
</evidence>
<keyword evidence="3" id="KW-0472">Membrane</keyword>
<evidence type="ECO:0000259" key="4">
    <source>
        <dbReference type="PROSITE" id="PS50893"/>
    </source>
</evidence>
<dbReference type="GO" id="GO:0055052">
    <property type="term" value="C:ATP-binding cassette (ABC) transporter complex, substrate-binding subunit-containing"/>
    <property type="evidence" value="ECO:0007669"/>
    <property type="project" value="TreeGrafter"/>
</dbReference>
<keyword evidence="1" id="KW-1003">Cell membrane</keyword>
<dbReference type="PROSITE" id="PS50893">
    <property type="entry name" value="ABC_TRANSPORTER_2"/>
    <property type="match status" value="1"/>
</dbReference>
<organism evidence="5 6">
    <name type="scientific">bacterium (Candidatus Ratteibacteria) CG23_combo_of_CG06-09_8_20_14_all_48_7</name>
    <dbReference type="NCBI Taxonomy" id="2014292"/>
    <lineage>
        <taxon>Bacteria</taxon>
        <taxon>Candidatus Ratteibacteria</taxon>
    </lineage>
</organism>
<dbReference type="InterPro" id="IPR047641">
    <property type="entry name" value="ABC_transpr_MalK/UgpC-like"/>
</dbReference>
<name>A0A2G9YBU5_9BACT</name>
<dbReference type="InterPro" id="IPR027417">
    <property type="entry name" value="P-loop_NTPase"/>
</dbReference>
<dbReference type="EMBL" id="PCRF01000045">
    <property type="protein sequence ID" value="PIP16642.1"/>
    <property type="molecule type" value="Genomic_DNA"/>
</dbReference>
<keyword evidence="2" id="KW-1278">Translocase</keyword>
<evidence type="ECO:0000256" key="2">
    <source>
        <dbReference type="ARBA" id="ARBA00022967"/>
    </source>
</evidence>
<feature type="non-terminal residue" evidence="5">
    <location>
        <position position="1"/>
    </location>
</feature>
<dbReference type="AlphaFoldDB" id="A0A2G9YBU5"/>
<dbReference type="PANTHER" id="PTHR43875">
    <property type="entry name" value="MALTODEXTRIN IMPORT ATP-BINDING PROTEIN MSMX"/>
    <property type="match status" value="1"/>
</dbReference>
<dbReference type="InterPro" id="IPR003439">
    <property type="entry name" value="ABC_transporter-like_ATP-bd"/>
</dbReference>
<accession>A0A2G9YBU5</accession>
<dbReference type="Pfam" id="PF00005">
    <property type="entry name" value="ABC_tran"/>
    <property type="match status" value="1"/>
</dbReference>
<dbReference type="GO" id="GO:0005524">
    <property type="term" value="F:ATP binding"/>
    <property type="evidence" value="ECO:0007669"/>
    <property type="project" value="InterPro"/>
</dbReference>